<evidence type="ECO:0000256" key="1">
    <source>
        <dbReference type="SAM" id="Phobius"/>
    </source>
</evidence>
<dbReference type="NCBIfam" id="NF033880">
    <property type="entry name" value="Prli42"/>
    <property type="match status" value="1"/>
</dbReference>
<proteinExistence type="predicted"/>
<keyword evidence="1" id="KW-0472">Membrane</keyword>
<protein>
    <submittedName>
        <fullName evidence="2">Stressosome-associated protein Prli42</fullName>
    </submittedName>
</protein>
<keyword evidence="1" id="KW-1133">Transmembrane helix</keyword>
<reference evidence="2 3" key="1">
    <citation type="submission" date="2022-02" db="EMBL/GenBank/DDBJ databases">
        <title>Paenibacillus sp. MBLB1776 Whole Genome Shotgun Sequencing.</title>
        <authorList>
            <person name="Hwang C.Y."/>
            <person name="Cho E.-S."/>
            <person name="Seo M.-J."/>
        </authorList>
    </citation>
    <scope>NUCLEOTIDE SEQUENCE [LARGE SCALE GENOMIC DNA]</scope>
    <source>
        <strain evidence="2 3">MBLB1776</strain>
    </source>
</reference>
<dbReference type="InterPro" id="IPR049722">
    <property type="entry name" value="Prli42-like"/>
</dbReference>
<evidence type="ECO:0000313" key="3">
    <source>
        <dbReference type="Proteomes" id="UP001305702"/>
    </source>
</evidence>
<feature type="transmembrane region" description="Helical" evidence="1">
    <location>
        <begin position="6"/>
        <end position="32"/>
    </location>
</feature>
<dbReference type="RefSeq" id="WP_315603142.1">
    <property type="nucleotide sequence ID" value="NZ_CP130318.1"/>
</dbReference>
<dbReference type="AlphaFoldDB" id="A0AA96RBC3"/>
<keyword evidence="3" id="KW-1185">Reference proteome</keyword>
<sequence>MITRKWWFRAFVYVMLASMVLSTLLFSFAFLFQ</sequence>
<accession>A0AA96RBC3</accession>
<dbReference type="KEGG" id="paun:MJA45_17240"/>
<dbReference type="Proteomes" id="UP001305702">
    <property type="component" value="Chromosome"/>
</dbReference>
<gene>
    <name evidence="2" type="primary">prli42</name>
    <name evidence="2" type="ORF">MJA45_17240</name>
</gene>
<name>A0AA96RBC3_9BACL</name>
<organism evidence="2 3">
    <name type="scientific">Paenibacillus aurantius</name>
    <dbReference type="NCBI Taxonomy" id="2918900"/>
    <lineage>
        <taxon>Bacteria</taxon>
        <taxon>Bacillati</taxon>
        <taxon>Bacillota</taxon>
        <taxon>Bacilli</taxon>
        <taxon>Bacillales</taxon>
        <taxon>Paenibacillaceae</taxon>
        <taxon>Paenibacillus</taxon>
    </lineage>
</organism>
<dbReference type="EMBL" id="CP130318">
    <property type="protein sequence ID" value="WNQ09370.1"/>
    <property type="molecule type" value="Genomic_DNA"/>
</dbReference>
<keyword evidence="1" id="KW-0812">Transmembrane</keyword>
<evidence type="ECO:0000313" key="2">
    <source>
        <dbReference type="EMBL" id="WNQ09370.1"/>
    </source>
</evidence>